<organism evidence="1 2">
    <name type="scientific">Aphis craccivora</name>
    <name type="common">Cowpea aphid</name>
    <dbReference type="NCBI Taxonomy" id="307492"/>
    <lineage>
        <taxon>Eukaryota</taxon>
        <taxon>Metazoa</taxon>
        <taxon>Ecdysozoa</taxon>
        <taxon>Arthropoda</taxon>
        <taxon>Hexapoda</taxon>
        <taxon>Insecta</taxon>
        <taxon>Pterygota</taxon>
        <taxon>Neoptera</taxon>
        <taxon>Paraneoptera</taxon>
        <taxon>Hemiptera</taxon>
        <taxon>Sternorrhyncha</taxon>
        <taxon>Aphidomorpha</taxon>
        <taxon>Aphidoidea</taxon>
        <taxon>Aphididae</taxon>
        <taxon>Aphidini</taxon>
        <taxon>Aphis</taxon>
        <taxon>Aphis</taxon>
    </lineage>
</organism>
<accession>A0A6G0YTB5</accession>
<dbReference type="EMBL" id="VUJU01002522">
    <property type="protein sequence ID" value="KAF0760981.1"/>
    <property type="molecule type" value="Genomic_DNA"/>
</dbReference>
<keyword evidence="2" id="KW-1185">Reference proteome</keyword>
<sequence length="183" mass="21883">MKLEINIRLNAANRCYYVLRTLFKSKLLSRKTKEHLYISYIRPVLTYACATWATTKGDDEKLRLFERKILRKIYGPVFNNSEQKLKIRTNTQLYQLYKREDVVQFTRVTRIEWAGYVWRADGSILKEALTYMIRGKRPRGRPRKRWKDSVKELLEEIGGDWEQGYNRERWKELVLAAKSLNGS</sequence>
<dbReference type="OrthoDB" id="6626863at2759"/>
<protein>
    <recommendedName>
        <fullName evidence="3">Reverse transcriptase domain-containing protein</fullName>
    </recommendedName>
</protein>
<dbReference type="Proteomes" id="UP000478052">
    <property type="component" value="Unassembled WGS sequence"/>
</dbReference>
<reference evidence="1 2" key="1">
    <citation type="submission" date="2019-08" db="EMBL/GenBank/DDBJ databases">
        <title>Whole genome of Aphis craccivora.</title>
        <authorList>
            <person name="Voronova N.V."/>
            <person name="Shulinski R.S."/>
            <person name="Bandarenka Y.V."/>
            <person name="Zhorov D.G."/>
            <person name="Warner D."/>
        </authorList>
    </citation>
    <scope>NUCLEOTIDE SEQUENCE [LARGE SCALE GENOMIC DNA]</scope>
    <source>
        <strain evidence="1">180601</strain>
        <tissue evidence="1">Whole Body</tissue>
    </source>
</reference>
<dbReference type="AlphaFoldDB" id="A0A6G0YTB5"/>
<dbReference type="PANTHER" id="PTHR47027">
    <property type="entry name" value="REVERSE TRANSCRIPTASE DOMAIN-CONTAINING PROTEIN"/>
    <property type="match status" value="1"/>
</dbReference>
<evidence type="ECO:0000313" key="2">
    <source>
        <dbReference type="Proteomes" id="UP000478052"/>
    </source>
</evidence>
<gene>
    <name evidence="1" type="ORF">FWK35_00006569</name>
</gene>
<name>A0A6G0YTB5_APHCR</name>
<proteinExistence type="predicted"/>
<comment type="caution">
    <text evidence="1">The sequence shown here is derived from an EMBL/GenBank/DDBJ whole genome shotgun (WGS) entry which is preliminary data.</text>
</comment>
<evidence type="ECO:0000313" key="1">
    <source>
        <dbReference type="EMBL" id="KAF0760981.1"/>
    </source>
</evidence>
<evidence type="ECO:0008006" key="3">
    <source>
        <dbReference type="Google" id="ProtNLM"/>
    </source>
</evidence>
<dbReference type="PANTHER" id="PTHR47027:SF29">
    <property type="entry name" value="C2H2-TYPE DOMAIN-CONTAINING PROTEIN"/>
    <property type="match status" value="1"/>
</dbReference>